<dbReference type="EMBL" id="KQ976490">
    <property type="protein sequence ID" value="KYM83406.1"/>
    <property type="molecule type" value="Genomic_DNA"/>
</dbReference>
<keyword evidence="2" id="KW-1185">Reference proteome</keyword>
<accession>A0A195BGR0</accession>
<evidence type="ECO:0000313" key="2">
    <source>
        <dbReference type="Proteomes" id="UP000078540"/>
    </source>
</evidence>
<dbReference type="Proteomes" id="UP000078540">
    <property type="component" value="Unassembled WGS sequence"/>
</dbReference>
<feature type="non-terminal residue" evidence="1">
    <location>
        <position position="1"/>
    </location>
</feature>
<sequence length="148" mass="16710">ESALLQLTQSTEQCHVVVSSADAHPAGNNLLDEASINNFMPEPRRKGCDAATPVTHATYDSMASENMNRKTSRSCNFSLGRLLTQSRSPPIAVYYISRNRNPMRDDKILTSLLPVTLSAIHLFYNKNDNNELQQESKKKFIYYLLLFV</sequence>
<protein>
    <submittedName>
        <fullName evidence="1">Uncharacterized protein</fullName>
    </submittedName>
</protein>
<proteinExistence type="predicted"/>
<name>A0A195BGR0_9HYME</name>
<organism evidence="1 2">
    <name type="scientific">Atta colombica</name>
    <dbReference type="NCBI Taxonomy" id="520822"/>
    <lineage>
        <taxon>Eukaryota</taxon>
        <taxon>Metazoa</taxon>
        <taxon>Ecdysozoa</taxon>
        <taxon>Arthropoda</taxon>
        <taxon>Hexapoda</taxon>
        <taxon>Insecta</taxon>
        <taxon>Pterygota</taxon>
        <taxon>Neoptera</taxon>
        <taxon>Endopterygota</taxon>
        <taxon>Hymenoptera</taxon>
        <taxon>Apocrita</taxon>
        <taxon>Aculeata</taxon>
        <taxon>Formicoidea</taxon>
        <taxon>Formicidae</taxon>
        <taxon>Myrmicinae</taxon>
        <taxon>Atta</taxon>
    </lineage>
</organism>
<dbReference type="AlphaFoldDB" id="A0A195BGR0"/>
<reference evidence="1 2" key="1">
    <citation type="submission" date="2015-09" db="EMBL/GenBank/DDBJ databases">
        <title>Atta colombica WGS genome.</title>
        <authorList>
            <person name="Nygaard S."/>
            <person name="Hu H."/>
            <person name="Boomsma J."/>
            <person name="Zhang G."/>
        </authorList>
    </citation>
    <scope>NUCLEOTIDE SEQUENCE [LARGE SCALE GENOMIC DNA]</scope>
    <source>
        <strain evidence="1">Treedump-2</strain>
        <tissue evidence="1">Whole body</tissue>
    </source>
</reference>
<gene>
    <name evidence="1" type="ORF">ALC53_06138</name>
</gene>
<evidence type="ECO:0000313" key="1">
    <source>
        <dbReference type="EMBL" id="KYM83406.1"/>
    </source>
</evidence>